<dbReference type="InterPro" id="IPR050425">
    <property type="entry name" value="NAD(P)_dehydrat-like"/>
</dbReference>
<dbReference type="Proteomes" id="UP000092666">
    <property type="component" value="Unassembled WGS sequence"/>
</dbReference>
<keyword evidence="1" id="KW-0560">Oxidoreductase</keyword>
<dbReference type="Pfam" id="PF01370">
    <property type="entry name" value="Epimerase"/>
    <property type="match status" value="1"/>
</dbReference>
<keyword evidence="5" id="KW-1185">Reference proteome</keyword>
<dbReference type="SUPFAM" id="SSF51735">
    <property type="entry name" value="NAD(P)-binding Rossmann-fold domains"/>
    <property type="match status" value="1"/>
</dbReference>
<reference evidence="5" key="2">
    <citation type="submission" date="2013-12" db="EMBL/GenBank/DDBJ databases">
        <title>Evolution of pathogenesis and genome organization in the Tremellales.</title>
        <authorList>
            <person name="Cuomo C."/>
            <person name="Litvintseva A."/>
            <person name="Heitman J."/>
            <person name="Chen Y."/>
            <person name="Sun S."/>
            <person name="Springer D."/>
            <person name="Dromer F."/>
            <person name="Young S."/>
            <person name="Zeng Q."/>
            <person name="Chapman S."/>
            <person name="Gujja S."/>
            <person name="Saif S."/>
            <person name="Birren B."/>
        </authorList>
    </citation>
    <scope>NUCLEOTIDE SEQUENCE [LARGE SCALE GENOMIC DNA]</scope>
    <source>
        <strain evidence="5">BCC8398</strain>
    </source>
</reference>
<gene>
    <name evidence="4" type="ORF">I316_05736</name>
</gene>
<accession>A0A1B9GNJ1</accession>
<dbReference type="AlphaFoldDB" id="A0A1B9GNJ1"/>
<feature type="domain" description="NAD-dependent epimerase/dehydratase" evidence="3">
    <location>
        <begin position="7"/>
        <end position="267"/>
    </location>
</feature>
<dbReference type="OrthoDB" id="2735536at2759"/>
<dbReference type="STRING" id="1296120.A0A1B9GNJ1"/>
<evidence type="ECO:0000256" key="1">
    <source>
        <dbReference type="ARBA" id="ARBA00023002"/>
    </source>
</evidence>
<evidence type="ECO:0000313" key="5">
    <source>
        <dbReference type="Proteomes" id="UP000092666"/>
    </source>
</evidence>
<dbReference type="GO" id="GO:0016616">
    <property type="term" value="F:oxidoreductase activity, acting on the CH-OH group of donors, NAD or NADP as acceptor"/>
    <property type="evidence" value="ECO:0007669"/>
    <property type="project" value="TreeGrafter"/>
</dbReference>
<dbReference type="PANTHER" id="PTHR10366:SF579">
    <property type="entry name" value="3-BETA HYDROXYSTEROID DEHYDROGENASE_ISOMERASE FAMILY PROTEIN (AFU_ORTHOLOGUE AFUA_3G02250)"/>
    <property type="match status" value="1"/>
</dbReference>
<dbReference type="PANTHER" id="PTHR10366">
    <property type="entry name" value="NAD DEPENDENT EPIMERASE/DEHYDRATASE"/>
    <property type="match status" value="1"/>
</dbReference>
<evidence type="ECO:0000259" key="3">
    <source>
        <dbReference type="Pfam" id="PF01370"/>
    </source>
</evidence>
<dbReference type="InterPro" id="IPR001509">
    <property type="entry name" value="Epimerase_deHydtase"/>
</dbReference>
<organism evidence="4 5">
    <name type="scientific">Kwoniella heveanensis BCC8398</name>
    <dbReference type="NCBI Taxonomy" id="1296120"/>
    <lineage>
        <taxon>Eukaryota</taxon>
        <taxon>Fungi</taxon>
        <taxon>Dikarya</taxon>
        <taxon>Basidiomycota</taxon>
        <taxon>Agaricomycotina</taxon>
        <taxon>Tremellomycetes</taxon>
        <taxon>Tremellales</taxon>
        <taxon>Cryptococcaceae</taxon>
        <taxon>Kwoniella</taxon>
    </lineage>
</organism>
<dbReference type="Gene3D" id="3.40.50.720">
    <property type="entry name" value="NAD(P)-binding Rossmann-like Domain"/>
    <property type="match status" value="1"/>
</dbReference>
<sequence>MATHQKVLITGLNGFVAPHIAIAFLEKGWDVVGTVRTASKRDTVLDLPTLRSWTEDGQLTAVIVEDLISAGWSRVLEGVDAIVHAASPFDLTLKTYEEFSRPAIEGTVNLLTAASKVSSIKAVVDVSSTAAVLNVLKPFTDHNGKIYTEDDWQELTEEDAKKEGNGPGHWYCASKKYASLAAQKVKKDTNASWSLTTVCPPAIFGPPMHVSDASQIANATPGTDVSTATLWGFFTGGEDSPLPAAFDPVFVDVRDLAEAIYLGITKRVNGRFLTSNGSYTAQRLVNIARKARPDLKQFIVRGNPEDSDELPEGSFKLDTSKSVKELGLTYRKLEETVVDTIAQFEKLGAYRSKD</sequence>
<comment type="similarity">
    <text evidence="2">Belongs to the NAD(P)-dependent epimerase/dehydratase family. Dihydroflavonol-4-reductase subfamily.</text>
</comment>
<dbReference type="EMBL" id="KI669507">
    <property type="protein sequence ID" value="OCF32556.1"/>
    <property type="molecule type" value="Genomic_DNA"/>
</dbReference>
<evidence type="ECO:0000256" key="2">
    <source>
        <dbReference type="ARBA" id="ARBA00023445"/>
    </source>
</evidence>
<evidence type="ECO:0000313" key="4">
    <source>
        <dbReference type="EMBL" id="OCF32556.1"/>
    </source>
</evidence>
<reference evidence="4 5" key="1">
    <citation type="submission" date="2013-07" db="EMBL/GenBank/DDBJ databases">
        <title>The Genome Sequence of Cryptococcus heveanensis BCC8398.</title>
        <authorList>
            <consortium name="The Broad Institute Genome Sequencing Platform"/>
            <person name="Cuomo C."/>
            <person name="Litvintseva A."/>
            <person name="Chen Y."/>
            <person name="Heitman J."/>
            <person name="Sun S."/>
            <person name="Springer D."/>
            <person name="Dromer F."/>
            <person name="Young S.K."/>
            <person name="Zeng Q."/>
            <person name="Gargeya S."/>
            <person name="Fitzgerald M."/>
            <person name="Abouelleil A."/>
            <person name="Alvarado L."/>
            <person name="Berlin A.M."/>
            <person name="Chapman S.B."/>
            <person name="Dewar J."/>
            <person name="Goldberg J."/>
            <person name="Griggs A."/>
            <person name="Gujja S."/>
            <person name="Hansen M."/>
            <person name="Howarth C."/>
            <person name="Imamovic A."/>
            <person name="Larimer J."/>
            <person name="McCowan C."/>
            <person name="Murphy C."/>
            <person name="Pearson M."/>
            <person name="Priest M."/>
            <person name="Roberts A."/>
            <person name="Saif S."/>
            <person name="Shea T."/>
            <person name="Sykes S."/>
            <person name="Wortman J."/>
            <person name="Nusbaum C."/>
            <person name="Birren B."/>
        </authorList>
    </citation>
    <scope>NUCLEOTIDE SEQUENCE [LARGE SCALE GENOMIC DNA]</scope>
    <source>
        <strain evidence="4 5">BCC8398</strain>
    </source>
</reference>
<dbReference type="InterPro" id="IPR036291">
    <property type="entry name" value="NAD(P)-bd_dom_sf"/>
</dbReference>
<proteinExistence type="inferred from homology"/>
<name>A0A1B9GNJ1_9TREE</name>
<protein>
    <recommendedName>
        <fullName evidence="3">NAD-dependent epimerase/dehydratase domain-containing protein</fullName>
    </recommendedName>
</protein>